<dbReference type="Proteomes" id="UP000027195">
    <property type="component" value="Unassembled WGS sequence"/>
</dbReference>
<evidence type="ECO:0000313" key="2">
    <source>
        <dbReference type="EMBL" id="KDQ19483.1"/>
    </source>
</evidence>
<dbReference type="Gene3D" id="3.80.10.10">
    <property type="entry name" value="Ribonuclease Inhibitor"/>
    <property type="match status" value="1"/>
</dbReference>
<accession>A0A067MUQ7</accession>
<dbReference type="InterPro" id="IPR006553">
    <property type="entry name" value="Leu-rich_rpt_Cys-con_subtyp"/>
</dbReference>
<sequence>MSLDNSEAPSFPQLTLQAFIDDNLHKIYADADTPHQGTSPANLDKEIKAVQLAVEAIKECADKRLRDLHRRRNHLSLIYRLPNEILSSIFQFAESFARTRSSSKRLHFLFNISSVSHLWREVALNTPGLWTSLSASLPEGAIEASLDRSKHAALCIQYHSEECNLHFSDFMALVVPHTHRWRTCHIITERSRAIPHFLQTSAPHLETLYLDGEIGTNSRDSSTAFDRIFINHTPHLRELYLDAIFVPLAHPIYAGLTTLHLGNIDYLLQESMFRLLRALEGSPSLEVLELLNLGFTPTVEANPSSNGDMEGPISQPVQLLHLRDLRCTGYQWSERHPLSETRGLRYLLSHIIAPPTLKLAISVRGINLRDVIPISPGSARNLPNLSLIDTLFIQAPRYSVEQLTVSGHCSASPDDELVSFGIGGDHPEHLKLQAIFSHLGHILPMPLLEKLSLSRIKTIEPDSIAAIVAFLGQHSTIQRIEFIDCGTSVIDVLALTPSMRACPLLRELWISDCTIRAHSLIDVVKSRTNQDQLRGGPGTAEVVQLQKLNINQCRGISPLTIRELRRHLVVVCQGQAR</sequence>
<proteinExistence type="predicted"/>
<dbReference type="STRING" id="930990.A0A067MUQ7"/>
<dbReference type="OrthoDB" id="3203373at2759"/>
<dbReference type="InParanoid" id="A0A067MUQ7"/>
<evidence type="ECO:0000259" key="1">
    <source>
        <dbReference type="Pfam" id="PF12937"/>
    </source>
</evidence>
<protein>
    <recommendedName>
        <fullName evidence="1">F-box domain-containing protein</fullName>
    </recommendedName>
</protein>
<dbReference type="InterPro" id="IPR001810">
    <property type="entry name" value="F-box_dom"/>
</dbReference>
<dbReference type="SMART" id="SM00367">
    <property type="entry name" value="LRR_CC"/>
    <property type="match status" value="3"/>
</dbReference>
<reference evidence="3" key="1">
    <citation type="journal article" date="2014" name="Proc. Natl. Acad. Sci. U.S.A.">
        <title>Extensive sampling of basidiomycete genomes demonstrates inadequacy of the white-rot/brown-rot paradigm for wood decay fungi.</title>
        <authorList>
            <person name="Riley R."/>
            <person name="Salamov A.A."/>
            <person name="Brown D.W."/>
            <person name="Nagy L.G."/>
            <person name="Floudas D."/>
            <person name="Held B.W."/>
            <person name="Levasseur A."/>
            <person name="Lombard V."/>
            <person name="Morin E."/>
            <person name="Otillar R."/>
            <person name="Lindquist E.A."/>
            <person name="Sun H."/>
            <person name="LaButti K.M."/>
            <person name="Schmutz J."/>
            <person name="Jabbour D."/>
            <person name="Luo H."/>
            <person name="Baker S.E."/>
            <person name="Pisabarro A.G."/>
            <person name="Walton J.D."/>
            <person name="Blanchette R.A."/>
            <person name="Henrissat B."/>
            <person name="Martin F."/>
            <person name="Cullen D."/>
            <person name="Hibbett D.S."/>
            <person name="Grigoriev I.V."/>
        </authorList>
    </citation>
    <scope>NUCLEOTIDE SEQUENCE [LARGE SCALE GENOMIC DNA]</scope>
    <source>
        <strain evidence="3">FD-172 SS1</strain>
    </source>
</reference>
<dbReference type="EMBL" id="KL198019">
    <property type="protein sequence ID" value="KDQ19483.1"/>
    <property type="molecule type" value="Genomic_DNA"/>
</dbReference>
<dbReference type="AlphaFoldDB" id="A0A067MUQ7"/>
<keyword evidence="3" id="KW-1185">Reference proteome</keyword>
<evidence type="ECO:0000313" key="3">
    <source>
        <dbReference type="Proteomes" id="UP000027195"/>
    </source>
</evidence>
<dbReference type="SUPFAM" id="SSF52047">
    <property type="entry name" value="RNI-like"/>
    <property type="match status" value="1"/>
</dbReference>
<gene>
    <name evidence="2" type="ORF">BOTBODRAFT_28058</name>
</gene>
<feature type="domain" description="F-box" evidence="1">
    <location>
        <begin position="79"/>
        <end position="134"/>
    </location>
</feature>
<dbReference type="HOGENOM" id="CLU_024199_1_2_1"/>
<organism evidence="2 3">
    <name type="scientific">Botryobasidium botryosum (strain FD-172 SS1)</name>
    <dbReference type="NCBI Taxonomy" id="930990"/>
    <lineage>
        <taxon>Eukaryota</taxon>
        <taxon>Fungi</taxon>
        <taxon>Dikarya</taxon>
        <taxon>Basidiomycota</taxon>
        <taxon>Agaricomycotina</taxon>
        <taxon>Agaricomycetes</taxon>
        <taxon>Cantharellales</taxon>
        <taxon>Botryobasidiaceae</taxon>
        <taxon>Botryobasidium</taxon>
    </lineage>
</organism>
<dbReference type="Pfam" id="PF12937">
    <property type="entry name" value="F-box-like"/>
    <property type="match status" value="1"/>
</dbReference>
<name>A0A067MUQ7_BOTB1</name>
<dbReference type="Gene3D" id="1.20.1280.50">
    <property type="match status" value="1"/>
</dbReference>
<dbReference type="InterPro" id="IPR032675">
    <property type="entry name" value="LRR_dom_sf"/>
</dbReference>